<keyword evidence="1 3" id="KW-0808">Transferase</keyword>
<dbReference type="Pfam" id="PF00583">
    <property type="entry name" value="Acetyltransf_1"/>
    <property type="match status" value="1"/>
</dbReference>
<dbReference type="CDD" id="cd04301">
    <property type="entry name" value="NAT_SF"/>
    <property type="match status" value="1"/>
</dbReference>
<dbReference type="PANTHER" id="PTHR13947">
    <property type="entry name" value="GNAT FAMILY N-ACETYLTRANSFERASE"/>
    <property type="match status" value="1"/>
</dbReference>
<keyword evidence="3" id="KW-0012">Acyltransferase</keyword>
<name>A0AB39W6L0_9FLAO</name>
<dbReference type="AlphaFoldDB" id="A0AB39W6L0"/>
<evidence type="ECO:0000256" key="1">
    <source>
        <dbReference type="ARBA" id="ARBA00022679"/>
    </source>
</evidence>
<proteinExistence type="predicted"/>
<feature type="domain" description="N-acetyltransferase" evidence="2">
    <location>
        <begin position="12"/>
        <end position="158"/>
    </location>
</feature>
<reference evidence="3" key="1">
    <citation type="submission" date="2024-07" db="EMBL/GenBank/DDBJ databases">
        <authorList>
            <person name="Biller S.J."/>
        </authorList>
    </citation>
    <scope>NUCLEOTIDE SEQUENCE</scope>
    <source>
        <strain evidence="3">WC2409</strain>
    </source>
</reference>
<dbReference type="InterPro" id="IPR000182">
    <property type="entry name" value="GNAT_dom"/>
</dbReference>
<dbReference type="InterPro" id="IPR050769">
    <property type="entry name" value="NAT_camello-type"/>
</dbReference>
<dbReference type="EMBL" id="CP165625">
    <property type="protein sequence ID" value="XDU96299.1"/>
    <property type="molecule type" value="Genomic_DNA"/>
</dbReference>
<gene>
    <name evidence="3" type="ORF">AB3G34_04125</name>
</gene>
<dbReference type="GO" id="GO:0008080">
    <property type="term" value="F:N-acetyltransferase activity"/>
    <property type="evidence" value="ECO:0007669"/>
    <property type="project" value="InterPro"/>
</dbReference>
<dbReference type="InterPro" id="IPR016181">
    <property type="entry name" value="Acyl_CoA_acyltransferase"/>
</dbReference>
<organism evidence="3">
    <name type="scientific">Flavobacterium sp. WC2409</name>
    <dbReference type="NCBI Taxonomy" id="3234139"/>
    <lineage>
        <taxon>Bacteria</taxon>
        <taxon>Pseudomonadati</taxon>
        <taxon>Bacteroidota</taxon>
        <taxon>Flavobacteriia</taxon>
        <taxon>Flavobacteriales</taxon>
        <taxon>Flavobacteriaceae</taxon>
        <taxon>Flavobacterium</taxon>
    </lineage>
</organism>
<sequence length="158" mass="18267">MTTAITNKLEIIKFREEFKDAFKAINYEWIEKYFEVTALDKLAFNNPTEAILDKEGFIYLALYENTIIGSVALERITQKQYALTRMGVQPGFQGMKVGQSLMDAAIDKCKEMELESVVLYTNHVLINALNLYIKNGFKFVTLDDVPYKRAKIKMELKF</sequence>
<evidence type="ECO:0000259" key="2">
    <source>
        <dbReference type="PROSITE" id="PS51186"/>
    </source>
</evidence>
<dbReference type="PANTHER" id="PTHR13947:SF37">
    <property type="entry name" value="LD18367P"/>
    <property type="match status" value="1"/>
</dbReference>
<dbReference type="PROSITE" id="PS51186">
    <property type="entry name" value="GNAT"/>
    <property type="match status" value="1"/>
</dbReference>
<dbReference type="SUPFAM" id="SSF55729">
    <property type="entry name" value="Acyl-CoA N-acyltransferases (Nat)"/>
    <property type="match status" value="1"/>
</dbReference>
<dbReference type="Gene3D" id="3.40.630.30">
    <property type="match status" value="1"/>
</dbReference>
<protein>
    <submittedName>
        <fullName evidence="3">GNAT family N-acetyltransferase</fullName>
        <ecNumber evidence="3">2.3.-.-</ecNumber>
    </submittedName>
</protein>
<dbReference type="RefSeq" id="WP_369753539.1">
    <property type="nucleotide sequence ID" value="NZ_CP165625.1"/>
</dbReference>
<accession>A0AB39W6L0</accession>
<evidence type="ECO:0000313" key="3">
    <source>
        <dbReference type="EMBL" id="XDU96299.1"/>
    </source>
</evidence>
<dbReference type="EC" id="2.3.-.-" evidence="3"/>